<reference evidence="2 3" key="1">
    <citation type="submission" date="2022-07" db="EMBL/GenBank/DDBJ databases">
        <title>Mucilaginibacter sp. JC4.</title>
        <authorList>
            <person name="Le V."/>
            <person name="Ko S.-R."/>
            <person name="Ahn C.-Y."/>
            <person name="Oh H.-M."/>
        </authorList>
    </citation>
    <scope>NUCLEOTIDE SEQUENCE [LARGE SCALE GENOMIC DNA]</scope>
    <source>
        <strain evidence="2 3">JC4</strain>
    </source>
</reference>
<proteinExistence type="predicted"/>
<feature type="transmembrane region" description="Helical" evidence="1">
    <location>
        <begin position="57"/>
        <end position="75"/>
    </location>
</feature>
<comment type="caution">
    <text evidence="2">The sequence shown here is derived from an EMBL/GenBank/DDBJ whole genome shotgun (WGS) entry which is preliminary data.</text>
</comment>
<evidence type="ECO:0000256" key="1">
    <source>
        <dbReference type="SAM" id="Phobius"/>
    </source>
</evidence>
<dbReference type="EMBL" id="JANHOH010000007">
    <property type="protein sequence ID" value="MCQ6960469.1"/>
    <property type="molecule type" value="Genomic_DNA"/>
</dbReference>
<protein>
    <submittedName>
        <fullName evidence="2">Uncharacterized protein</fullName>
    </submittedName>
</protein>
<evidence type="ECO:0000313" key="2">
    <source>
        <dbReference type="EMBL" id="MCQ6960469.1"/>
    </source>
</evidence>
<evidence type="ECO:0000313" key="3">
    <source>
        <dbReference type="Proteomes" id="UP001204376"/>
    </source>
</evidence>
<sequence length="111" mass="12542">MTDYLTLFKDWVIGLGEKHEVDPLILGSLYLVSKLCFFTSLGWVLKTLRAKKPVLTPLLVACISFSMPYLYLVIAGRNLSVWVYIFIALMFAYGGYSIWKKITEKAGPVSV</sequence>
<gene>
    <name evidence="2" type="ORF">NPE20_20990</name>
</gene>
<name>A0ABT1T7C4_9SPHI</name>
<keyword evidence="1" id="KW-0812">Transmembrane</keyword>
<feature type="transmembrane region" description="Helical" evidence="1">
    <location>
        <begin position="24"/>
        <end position="45"/>
    </location>
</feature>
<organism evidence="2 3">
    <name type="scientific">Mucilaginibacter aquariorum</name>
    <dbReference type="NCBI Taxonomy" id="2967225"/>
    <lineage>
        <taxon>Bacteria</taxon>
        <taxon>Pseudomonadati</taxon>
        <taxon>Bacteroidota</taxon>
        <taxon>Sphingobacteriia</taxon>
        <taxon>Sphingobacteriales</taxon>
        <taxon>Sphingobacteriaceae</taxon>
        <taxon>Mucilaginibacter</taxon>
    </lineage>
</organism>
<accession>A0ABT1T7C4</accession>
<dbReference type="RefSeq" id="WP_256540648.1">
    <property type="nucleotide sequence ID" value="NZ_JANHOH010000007.1"/>
</dbReference>
<keyword evidence="1" id="KW-1133">Transmembrane helix</keyword>
<keyword evidence="1" id="KW-0472">Membrane</keyword>
<feature type="transmembrane region" description="Helical" evidence="1">
    <location>
        <begin position="81"/>
        <end position="99"/>
    </location>
</feature>
<dbReference type="Proteomes" id="UP001204376">
    <property type="component" value="Unassembled WGS sequence"/>
</dbReference>
<keyword evidence="3" id="KW-1185">Reference proteome</keyword>